<sequence length="414" mass="46651">MKRARDELMAKGVKSQEEERAEEDQEKEMKRKKVEEAKVKVIEGRTEKHFECMEEKVLEKIHKIETTRVQPIIHRDRYQVEVHQIVQPIIEKVTKATVLEIKPPISEELGTRVVEATFEAAQPAVAGTTVISPAQPLPVPAESRSEVVSVVQRHEELPPIVEETVHRKIVERITPLILKEIVLPNMALVEAFPEGVRLVIRAATESMEERLQRLEAKAQRKAQKRAAKELLKAERRASKLELKAQKRAAKAERKALKRVLREQELVVEAELAVKAMHERERQRQQQQVVEGVAVKETTTVPAVVVMDIDEAAKEKGKGGVEVVTTVDEAVVKKVEKMEGPPSTAVANLTDKSVVSTKLKNFSPLIVTRSGSQQELELETQPQPQLTKNQKKKKQQQQKKKAEATAGVETPEQVV</sequence>
<keyword evidence="1" id="KW-0175">Coiled coil</keyword>
<evidence type="ECO:0000313" key="3">
    <source>
        <dbReference type="EMBL" id="ELR21300.1"/>
    </source>
</evidence>
<feature type="compositionally biased region" description="Basic residues" evidence="2">
    <location>
        <begin position="388"/>
        <end position="398"/>
    </location>
</feature>
<reference evidence="3 4" key="1">
    <citation type="journal article" date="2013" name="Genome Biol.">
        <title>Genome of Acanthamoeba castellanii highlights extensive lateral gene transfer and early evolution of tyrosine kinase signaling.</title>
        <authorList>
            <person name="Clarke M."/>
            <person name="Lohan A.J."/>
            <person name="Liu B."/>
            <person name="Lagkouvardos I."/>
            <person name="Roy S."/>
            <person name="Zafar N."/>
            <person name="Bertelli C."/>
            <person name="Schilde C."/>
            <person name="Kianianmomeni A."/>
            <person name="Burglin T.R."/>
            <person name="Frech C."/>
            <person name="Turcotte B."/>
            <person name="Kopec K.O."/>
            <person name="Synnott J.M."/>
            <person name="Choo C."/>
            <person name="Paponov I."/>
            <person name="Finkler A."/>
            <person name="Soon Heng Tan C."/>
            <person name="Hutchins A.P."/>
            <person name="Weinmeier T."/>
            <person name="Rattei T."/>
            <person name="Chu J.S."/>
            <person name="Gimenez G."/>
            <person name="Irimia M."/>
            <person name="Rigden D.J."/>
            <person name="Fitzpatrick D.A."/>
            <person name="Lorenzo-Morales J."/>
            <person name="Bateman A."/>
            <person name="Chiu C.H."/>
            <person name="Tang P."/>
            <person name="Hegemann P."/>
            <person name="Fromm H."/>
            <person name="Raoult D."/>
            <person name="Greub G."/>
            <person name="Miranda-Saavedra D."/>
            <person name="Chen N."/>
            <person name="Nash P."/>
            <person name="Ginger M.L."/>
            <person name="Horn M."/>
            <person name="Schaap P."/>
            <person name="Caler L."/>
            <person name="Loftus B."/>
        </authorList>
    </citation>
    <scope>NUCLEOTIDE SEQUENCE [LARGE SCALE GENOMIC DNA]</scope>
    <source>
        <strain evidence="3 4">Neff</strain>
    </source>
</reference>
<dbReference type="GeneID" id="14922189"/>
<dbReference type="EMBL" id="KB007904">
    <property type="protein sequence ID" value="ELR21300.1"/>
    <property type="molecule type" value="Genomic_DNA"/>
</dbReference>
<name>L8H811_ACACF</name>
<keyword evidence="4" id="KW-1185">Reference proteome</keyword>
<dbReference type="KEGG" id="acan:ACA1_182010"/>
<dbReference type="OrthoDB" id="2118965at2759"/>
<protein>
    <submittedName>
        <fullName evidence="3">Uncharacterized protein</fullName>
    </submittedName>
</protein>
<accession>L8H811</accession>
<organism evidence="3 4">
    <name type="scientific">Acanthamoeba castellanii (strain ATCC 30010 / Neff)</name>
    <dbReference type="NCBI Taxonomy" id="1257118"/>
    <lineage>
        <taxon>Eukaryota</taxon>
        <taxon>Amoebozoa</taxon>
        <taxon>Discosea</taxon>
        <taxon>Longamoebia</taxon>
        <taxon>Centramoebida</taxon>
        <taxon>Acanthamoebidae</taxon>
        <taxon>Acanthamoeba</taxon>
    </lineage>
</organism>
<proteinExistence type="predicted"/>
<feature type="region of interest" description="Disordered" evidence="2">
    <location>
        <begin position="369"/>
        <end position="414"/>
    </location>
</feature>
<gene>
    <name evidence="3" type="ORF">ACA1_182010</name>
</gene>
<feature type="compositionally biased region" description="Low complexity" evidence="2">
    <location>
        <begin position="372"/>
        <end position="387"/>
    </location>
</feature>
<dbReference type="Proteomes" id="UP000011083">
    <property type="component" value="Unassembled WGS sequence"/>
</dbReference>
<feature type="compositionally biased region" description="Basic and acidic residues" evidence="2">
    <location>
        <begin position="1"/>
        <end position="18"/>
    </location>
</feature>
<dbReference type="AlphaFoldDB" id="L8H811"/>
<dbReference type="VEuPathDB" id="AmoebaDB:ACA1_182010"/>
<feature type="coiled-coil region" evidence="1">
    <location>
        <begin position="204"/>
        <end position="266"/>
    </location>
</feature>
<evidence type="ECO:0000256" key="1">
    <source>
        <dbReference type="SAM" id="Coils"/>
    </source>
</evidence>
<evidence type="ECO:0000313" key="4">
    <source>
        <dbReference type="Proteomes" id="UP000011083"/>
    </source>
</evidence>
<feature type="region of interest" description="Disordered" evidence="2">
    <location>
        <begin position="1"/>
        <end position="34"/>
    </location>
</feature>
<evidence type="ECO:0000256" key="2">
    <source>
        <dbReference type="SAM" id="MobiDB-lite"/>
    </source>
</evidence>
<dbReference type="RefSeq" id="XP_004345844.1">
    <property type="nucleotide sequence ID" value="XM_004345794.1"/>
</dbReference>